<name>A0A8H7R5I9_9FUNG</name>
<accession>A0A8H7R5I9</accession>
<evidence type="ECO:0000313" key="1">
    <source>
        <dbReference type="EMBL" id="KAG2204842.1"/>
    </source>
</evidence>
<dbReference type="OrthoDB" id="9990815at2759"/>
<reference evidence="1" key="1">
    <citation type="submission" date="2020-12" db="EMBL/GenBank/DDBJ databases">
        <title>Metabolic potential, ecology and presence of endohyphal bacteria is reflected in genomic diversity of Mucoromycotina.</title>
        <authorList>
            <person name="Muszewska A."/>
            <person name="Okrasinska A."/>
            <person name="Steczkiewicz K."/>
            <person name="Drgas O."/>
            <person name="Orlowska M."/>
            <person name="Perlinska-Lenart U."/>
            <person name="Aleksandrzak-Piekarczyk T."/>
            <person name="Szatraj K."/>
            <person name="Zielenkiewicz U."/>
            <person name="Pilsyk S."/>
            <person name="Malc E."/>
            <person name="Mieczkowski P."/>
            <person name="Kruszewska J.S."/>
            <person name="Biernat P."/>
            <person name="Pawlowska J."/>
        </authorList>
    </citation>
    <scope>NUCLEOTIDE SEQUENCE</scope>
    <source>
        <strain evidence="1">WA0000017839</strain>
    </source>
</reference>
<protein>
    <submittedName>
        <fullName evidence="1">Uncharacterized protein</fullName>
    </submittedName>
</protein>
<evidence type="ECO:0000313" key="2">
    <source>
        <dbReference type="Proteomes" id="UP000603453"/>
    </source>
</evidence>
<sequence length="585" mass="67685">MGNWNHLPHELLDAISFYTPSTFSNAKSMAVNKQWYNFYLSKRFKTVSLALRSTNATLMQILTSPFQPGQWTKTITFVEINTVPDLDSIDYDQDLLDRLMKETPNVKVVRFAEKVRAWAYFLHILKNNHWQLRKIPVTWDKCLAPFYYECAHHVRNTLETLQINEYKFLSDLNFSFLKEFIALNRLYIDDGLIGSPLGLNSILQHTSGTLSMLNVEFPGVSAMGSYREEALPVYPNIKHIQFLDFTPESNDQLSVFTNSFTRLEKLVIVGDIDAPWPGIRVDDDTKEIFYKTLHSLKAYKITVPGSHIDLSHFKKHLTQPVRLFIRNSGPGHYVIGDDKSTTIVKSQYCPYISIRYECIVDNRNRNSGFVPNILQSLDGNIGQVNLREIASNLVTTFLDALLERECVNLHTIVVSDTKLCDYYRNPERPKADHVKTLKFYNCSVSEGSLFSLSRNYFEKLDYLLYNTCTPRKELHWINFRETKIHTLCLSEVEDPEYPRRKRGKTHPCTFVCVNIFRNGMNLRMFLVDQDSVIVETKESVSHEILDAATTNRVSIDVQSIQTIILKSPARKKDVYIDLQKSYYAQ</sequence>
<dbReference type="Proteomes" id="UP000603453">
    <property type="component" value="Unassembled WGS sequence"/>
</dbReference>
<dbReference type="AlphaFoldDB" id="A0A8H7R5I9"/>
<gene>
    <name evidence="1" type="ORF">INT47_004117</name>
</gene>
<proteinExistence type="predicted"/>
<dbReference type="EMBL" id="JAEPRD010000041">
    <property type="protein sequence ID" value="KAG2204842.1"/>
    <property type="molecule type" value="Genomic_DNA"/>
</dbReference>
<keyword evidence="2" id="KW-1185">Reference proteome</keyword>
<comment type="caution">
    <text evidence="1">The sequence shown here is derived from an EMBL/GenBank/DDBJ whole genome shotgun (WGS) entry which is preliminary data.</text>
</comment>
<organism evidence="1 2">
    <name type="scientific">Mucor saturninus</name>
    <dbReference type="NCBI Taxonomy" id="64648"/>
    <lineage>
        <taxon>Eukaryota</taxon>
        <taxon>Fungi</taxon>
        <taxon>Fungi incertae sedis</taxon>
        <taxon>Mucoromycota</taxon>
        <taxon>Mucoromycotina</taxon>
        <taxon>Mucoromycetes</taxon>
        <taxon>Mucorales</taxon>
        <taxon>Mucorineae</taxon>
        <taxon>Mucoraceae</taxon>
        <taxon>Mucor</taxon>
    </lineage>
</organism>